<dbReference type="Pfam" id="PF10067">
    <property type="entry name" value="DUF2306"/>
    <property type="match status" value="1"/>
</dbReference>
<sequence length="150" mass="15889">MLLENSPCAAQTAAIESARPAGRASMPAIIAAHIATATLSVILGTAVLLAEKGTPRHKWLGRLWAVTMFATALSSFDIRELNPGHFSWVHALSLLTIVSVGRAIWAIRQGNVRGHQLAMRGSFIGLVIAGIAAVATPHRLLNLIVTGWIA</sequence>
<keyword evidence="3" id="KW-1185">Reference proteome</keyword>
<feature type="transmembrane region" description="Helical" evidence="1">
    <location>
        <begin position="88"/>
        <end position="105"/>
    </location>
</feature>
<feature type="transmembrane region" description="Helical" evidence="1">
    <location>
        <begin position="117"/>
        <end position="135"/>
    </location>
</feature>
<dbReference type="OrthoDB" id="3749011at2"/>
<dbReference type="EMBL" id="QHKS01000030">
    <property type="protein sequence ID" value="RDJ98783.1"/>
    <property type="molecule type" value="Genomic_DNA"/>
</dbReference>
<dbReference type="AlphaFoldDB" id="A0A370MZI0"/>
<accession>A0A370MZI0</accession>
<evidence type="ECO:0000256" key="1">
    <source>
        <dbReference type="SAM" id="Phobius"/>
    </source>
</evidence>
<evidence type="ECO:0008006" key="4">
    <source>
        <dbReference type="Google" id="ProtNLM"/>
    </source>
</evidence>
<dbReference type="Proteomes" id="UP000254875">
    <property type="component" value="Unassembled WGS sequence"/>
</dbReference>
<organism evidence="2 3">
    <name type="scientific">Paraburkholderia lacunae</name>
    <dbReference type="NCBI Taxonomy" id="2211104"/>
    <lineage>
        <taxon>Bacteria</taxon>
        <taxon>Pseudomonadati</taxon>
        <taxon>Pseudomonadota</taxon>
        <taxon>Betaproteobacteria</taxon>
        <taxon>Burkholderiales</taxon>
        <taxon>Burkholderiaceae</taxon>
        <taxon>Paraburkholderia</taxon>
    </lineage>
</organism>
<dbReference type="InterPro" id="IPR018750">
    <property type="entry name" value="DUF2306_membrane"/>
</dbReference>
<keyword evidence="1" id="KW-0812">Transmembrane</keyword>
<proteinExistence type="predicted"/>
<evidence type="ECO:0000313" key="3">
    <source>
        <dbReference type="Proteomes" id="UP000254875"/>
    </source>
</evidence>
<feature type="transmembrane region" description="Helical" evidence="1">
    <location>
        <begin position="28"/>
        <end position="50"/>
    </location>
</feature>
<name>A0A370MZI0_9BURK</name>
<keyword evidence="1" id="KW-0472">Membrane</keyword>
<feature type="transmembrane region" description="Helical" evidence="1">
    <location>
        <begin position="59"/>
        <end position="76"/>
    </location>
</feature>
<gene>
    <name evidence="2" type="ORF">DLM46_32130</name>
</gene>
<reference evidence="3" key="1">
    <citation type="submission" date="2018-05" db="EMBL/GenBank/DDBJ databases">
        <authorList>
            <person name="Feng T."/>
        </authorList>
    </citation>
    <scope>NUCLEOTIDE SEQUENCE [LARGE SCALE GENOMIC DNA]</scope>
    <source>
        <strain evidence="3">S27</strain>
    </source>
</reference>
<protein>
    <recommendedName>
        <fullName evidence="4">DUF2306 domain-containing protein</fullName>
    </recommendedName>
</protein>
<comment type="caution">
    <text evidence="2">The sequence shown here is derived from an EMBL/GenBank/DDBJ whole genome shotgun (WGS) entry which is preliminary data.</text>
</comment>
<keyword evidence="1" id="KW-1133">Transmembrane helix</keyword>
<evidence type="ECO:0000313" key="2">
    <source>
        <dbReference type="EMBL" id="RDJ98783.1"/>
    </source>
</evidence>